<evidence type="ECO:0000313" key="3">
    <source>
        <dbReference type="Proteomes" id="UP000076532"/>
    </source>
</evidence>
<gene>
    <name evidence="2" type="ORF">FIBSPDRAFT_931087</name>
</gene>
<sequence>MTKPIEMEVASSGEVTGGRGDWRRGCNWQRGGDWRGEVDDAGEALKGCPKDQDDGLGVGGGEGSGVETTSIATLERSQGDEESSNPPSNFLRVDGFRSLGLGLCQPPPAAGLPNSAKLCRRTVHRTTGLLTGFLQPDFPIQTCPLGVDRKTVSRIVNLAMQTGEVVRKPARRYLPNREAPLYAIIIQPIFLLKVGQSLHGFHFTSVKKAPEYGKRHSSNYEERTVYFCIDYEVLTYLWDWLLNVTNEVLIVGHTTMNVPLVESPSSDASSASRLPISVSSALPIEYANLTFWWAASTANSLLVFFRIHAVYSTTVPYHFTSINYCGIWSPLSPITNSAVFLNPPSSGSFIFKRVYGITRPSPPGEPTSMSGALLRSRLLYYGLTFGCQIACTSHVFLGLPYAEFVGMIYVGLPPPCSRTAHFAFGTPQYGCRGNRGMMLASMQFVRSFGDEEDGYADDGGMGMRSCVRFALCGGRGEGAAVDAGASMSHAKACAIELFGLLLCFNSACTRPRYRSFSTRSSDSPGTCISSRCTQIINAYSLLTESHPFTLALPGNRELLLVRSGRFWDFLGNGCRLFWFRVSRILFLGRASLPGHLAQVTQALHHFQVREPALPDPRE</sequence>
<evidence type="ECO:0000313" key="2">
    <source>
        <dbReference type="EMBL" id="KZP22452.1"/>
    </source>
</evidence>
<keyword evidence="3" id="KW-1185">Reference proteome</keyword>
<evidence type="ECO:0000256" key="1">
    <source>
        <dbReference type="SAM" id="MobiDB-lite"/>
    </source>
</evidence>
<proteinExistence type="predicted"/>
<dbReference type="EMBL" id="KV417539">
    <property type="protein sequence ID" value="KZP22452.1"/>
    <property type="molecule type" value="Genomic_DNA"/>
</dbReference>
<feature type="region of interest" description="Disordered" evidence="1">
    <location>
        <begin position="1"/>
        <end position="66"/>
    </location>
</feature>
<accession>A0A166L0R3</accession>
<protein>
    <submittedName>
        <fullName evidence="2">Uncharacterized protein</fullName>
    </submittedName>
</protein>
<organism evidence="2 3">
    <name type="scientific">Athelia psychrophila</name>
    <dbReference type="NCBI Taxonomy" id="1759441"/>
    <lineage>
        <taxon>Eukaryota</taxon>
        <taxon>Fungi</taxon>
        <taxon>Dikarya</taxon>
        <taxon>Basidiomycota</taxon>
        <taxon>Agaricomycotina</taxon>
        <taxon>Agaricomycetes</taxon>
        <taxon>Agaricomycetidae</taxon>
        <taxon>Atheliales</taxon>
        <taxon>Atheliaceae</taxon>
        <taxon>Athelia</taxon>
    </lineage>
</organism>
<name>A0A166L0R3_9AGAM</name>
<reference evidence="2 3" key="1">
    <citation type="journal article" date="2016" name="Mol. Biol. Evol.">
        <title>Comparative Genomics of Early-Diverging Mushroom-Forming Fungi Provides Insights into the Origins of Lignocellulose Decay Capabilities.</title>
        <authorList>
            <person name="Nagy L.G."/>
            <person name="Riley R."/>
            <person name="Tritt A."/>
            <person name="Adam C."/>
            <person name="Daum C."/>
            <person name="Floudas D."/>
            <person name="Sun H."/>
            <person name="Yadav J.S."/>
            <person name="Pangilinan J."/>
            <person name="Larsson K.H."/>
            <person name="Matsuura K."/>
            <person name="Barry K."/>
            <person name="Labutti K."/>
            <person name="Kuo R."/>
            <person name="Ohm R.A."/>
            <person name="Bhattacharya S.S."/>
            <person name="Shirouzu T."/>
            <person name="Yoshinaga Y."/>
            <person name="Martin F.M."/>
            <person name="Grigoriev I.V."/>
            <person name="Hibbett D.S."/>
        </authorList>
    </citation>
    <scope>NUCLEOTIDE SEQUENCE [LARGE SCALE GENOMIC DNA]</scope>
    <source>
        <strain evidence="2 3">CBS 109695</strain>
    </source>
</reference>
<dbReference type="Proteomes" id="UP000076532">
    <property type="component" value="Unassembled WGS sequence"/>
</dbReference>
<dbReference type="AlphaFoldDB" id="A0A166L0R3"/>